<feature type="transmembrane region" description="Helical" evidence="7">
    <location>
        <begin position="426"/>
        <end position="447"/>
    </location>
</feature>
<dbReference type="NCBIfam" id="TIGR00773">
    <property type="entry name" value="NhaA"/>
    <property type="match status" value="1"/>
</dbReference>
<comment type="caution">
    <text evidence="8">The sequence shown here is derived from an EMBL/GenBank/DDBJ whole genome shotgun (WGS) entry which is preliminary data.</text>
</comment>
<dbReference type="InterPro" id="IPR004670">
    <property type="entry name" value="NhaA"/>
</dbReference>
<comment type="catalytic activity">
    <reaction evidence="7">
        <text>Na(+)(in) + 2 H(+)(out) = Na(+)(out) + 2 H(+)(in)</text>
        <dbReference type="Rhea" id="RHEA:29251"/>
        <dbReference type="ChEBI" id="CHEBI:15378"/>
        <dbReference type="ChEBI" id="CHEBI:29101"/>
    </reaction>
</comment>
<comment type="function">
    <text evidence="7">Na(+)/H(+) antiporter that extrudes sodium in exchange for external protons.</text>
</comment>
<keyword evidence="6 7" id="KW-0739">Sodium transport</keyword>
<dbReference type="Pfam" id="PF06965">
    <property type="entry name" value="Na_H_antiport_1"/>
    <property type="match status" value="1"/>
</dbReference>
<dbReference type="PANTHER" id="PTHR30341:SF0">
    <property type="entry name" value="NA(+)_H(+) ANTIPORTER NHAA"/>
    <property type="match status" value="1"/>
</dbReference>
<evidence type="ECO:0000256" key="4">
    <source>
        <dbReference type="ARBA" id="ARBA00022989"/>
    </source>
</evidence>
<evidence type="ECO:0000256" key="1">
    <source>
        <dbReference type="ARBA" id="ARBA00004429"/>
    </source>
</evidence>
<name>A0A2N6D0K3_9GAMM</name>
<feature type="transmembrane region" description="Helical" evidence="7">
    <location>
        <begin position="233"/>
        <end position="257"/>
    </location>
</feature>
<dbReference type="GO" id="GO:0006885">
    <property type="term" value="P:regulation of pH"/>
    <property type="evidence" value="ECO:0007669"/>
    <property type="project" value="UniProtKB-UniRule"/>
</dbReference>
<keyword evidence="5 7" id="KW-0472">Membrane</keyword>
<feature type="transmembrane region" description="Helical" evidence="7">
    <location>
        <begin position="201"/>
        <end position="221"/>
    </location>
</feature>
<evidence type="ECO:0000313" key="9">
    <source>
        <dbReference type="Proteomes" id="UP000235015"/>
    </source>
</evidence>
<dbReference type="PANTHER" id="PTHR30341">
    <property type="entry name" value="SODIUM ION/PROTON ANTIPORTER NHAA-RELATED"/>
    <property type="match status" value="1"/>
</dbReference>
<sequence length="463" mass="51015">MDKQSAHRSTVQTDLERQFEKVITPFQYFIKDQTTSSILLILCTGIALFLANSQFSTSYQSFIETPLGLVVDDHSFSLSLHHWVNDAIMTLFFFLLGLEIKRELLAGELQDFSRTLPVIAAAIGGMLFPALLFLLLNFGSETEHGWGIPMATDTAFAVGILALLRRQIPASAFAFLTALAIIDDIGAILVIAFFYTESIDVLYLASGALAFVLLLLVNLLGIRNSWIYLAGGVILWSMLYMSGVHATVAGIMVAFTVPARPKRDTGWFLQKTHRLMSRFERMERQSDSSENILENIDQHDIVEGVQVAAAKATTPLRRWERALEHPVALFVLPLFALVNAGIPLSYNTLEYLWDGGITSGIVLGLVVGKSIGIPLMAWIAIKFRLGRLPDGLDLRHIVGIGMLGGMGFTMSIFIADLGFAQQDQLIAAKSGILVASLLAGIMGWLWLRFCCNSDMPSKTNRPQ</sequence>
<keyword evidence="7" id="KW-0406">Ion transport</keyword>
<feature type="transmembrane region" description="Helical" evidence="7">
    <location>
        <begin position="80"/>
        <end position="98"/>
    </location>
</feature>
<reference evidence="8 9" key="1">
    <citation type="submission" date="2017-11" db="EMBL/GenBank/DDBJ databases">
        <title>Genome-resolved metagenomics identifies genetic mobility, metabolic interactions, and unexpected diversity in perchlorate-reducing communities.</title>
        <authorList>
            <person name="Barnum T.P."/>
            <person name="Figueroa I.A."/>
            <person name="Carlstrom C.I."/>
            <person name="Lucas L.N."/>
            <person name="Engelbrektson A.L."/>
            <person name="Coates J.D."/>
        </authorList>
    </citation>
    <scope>NUCLEOTIDE SEQUENCE [LARGE SCALE GENOMIC DNA]</scope>
    <source>
        <strain evidence="8">BM301</strain>
    </source>
</reference>
<accession>A0A2N6D0K3</accession>
<comment type="similarity">
    <text evidence="7">Belongs to the NhaA Na(+)/H(+) (TC 2.A.33) antiporter family.</text>
</comment>
<organism evidence="8 9">
    <name type="scientific">Sedimenticola selenatireducens</name>
    <dbReference type="NCBI Taxonomy" id="191960"/>
    <lineage>
        <taxon>Bacteria</taxon>
        <taxon>Pseudomonadati</taxon>
        <taxon>Pseudomonadota</taxon>
        <taxon>Gammaproteobacteria</taxon>
        <taxon>Chromatiales</taxon>
        <taxon>Sedimenticolaceae</taxon>
        <taxon>Sedimenticola</taxon>
    </lineage>
</organism>
<feature type="transmembrane region" description="Helical" evidence="7">
    <location>
        <begin position="327"/>
        <end position="349"/>
    </location>
</feature>
<dbReference type="EMBL" id="PKUN01000002">
    <property type="protein sequence ID" value="PLX63198.1"/>
    <property type="molecule type" value="Genomic_DNA"/>
</dbReference>
<feature type="transmembrane region" description="Helical" evidence="7">
    <location>
        <begin position="118"/>
        <end position="140"/>
    </location>
</feature>
<comment type="subcellular location">
    <subcellularLocation>
        <location evidence="1">Cell inner membrane</location>
        <topology evidence="1">Multi-pass membrane protein</topology>
    </subcellularLocation>
    <subcellularLocation>
        <location evidence="7">Cell membrane</location>
        <topology evidence="7">Multi-pass membrane protein</topology>
    </subcellularLocation>
</comment>
<keyword evidence="2 7" id="KW-1003">Cell membrane</keyword>
<gene>
    <name evidence="7 8" type="primary">nhaA</name>
    <name evidence="8" type="ORF">C0630_03335</name>
</gene>
<evidence type="ECO:0000256" key="5">
    <source>
        <dbReference type="ARBA" id="ARBA00023136"/>
    </source>
</evidence>
<keyword evidence="7" id="KW-0050">Antiport</keyword>
<evidence type="ECO:0000313" key="8">
    <source>
        <dbReference type="EMBL" id="PLX63198.1"/>
    </source>
</evidence>
<evidence type="ECO:0000256" key="6">
    <source>
        <dbReference type="ARBA" id="ARBA00023201"/>
    </source>
</evidence>
<proteinExistence type="inferred from homology"/>
<feature type="transmembrane region" description="Helical" evidence="7">
    <location>
        <begin position="361"/>
        <end position="381"/>
    </location>
</feature>
<keyword evidence="4 7" id="KW-1133">Transmembrane helix</keyword>
<dbReference type="AlphaFoldDB" id="A0A2N6D0K3"/>
<keyword evidence="7" id="KW-0813">Transport</keyword>
<protein>
    <recommendedName>
        <fullName evidence="7">Na(+)/H(+) antiporter NhaA</fullName>
    </recommendedName>
    <alternativeName>
        <fullName evidence="7">Sodium/proton antiporter NhaA</fullName>
    </alternativeName>
</protein>
<dbReference type="InterPro" id="IPR023171">
    <property type="entry name" value="Na/H_antiporter_dom_sf"/>
</dbReference>
<evidence type="ECO:0000256" key="2">
    <source>
        <dbReference type="ARBA" id="ARBA00022475"/>
    </source>
</evidence>
<evidence type="ECO:0000256" key="7">
    <source>
        <dbReference type="HAMAP-Rule" id="MF_01844"/>
    </source>
</evidence>
<dbReference type="Proteomes" id="UP000235015">
    <property type="component" value="Unassembled WGS sequence"/>
</dbReference>
<keyword evidence="7" id="KW-0915">Sodium</keyword>
<feature type="transmembrane region" description="Helical" evidence="7">
    <location>
        <begin position="38"/>
        <end position="60"/>
    </location>
</feature>
<dbReference type="RefSeq" id="WP_273437806.1">
    <property type="nucleotide sequence ID" value="NZ_PKUN01000002.1"/>
</dbReference>
<dbReference type="Gene3D" id="1.20.1530.10">
    <property type="entry name" value="Na+/H+ antiporter like domain"/>
    <property type="match status" value="1"/>
</dbReference>
<dbReference type="HAMAP" id="MF_01844">
    <property type="entry name" value="NhaA"/>
    <property type="match status" value="1"/>
</dbReference>
<keyword evidence="3 7" id="KW-0812">Transmembrane</keyword>
<dbReference type="STRING" id="1111735.GCA_000428045_01311"/>
<feature type="transmembrane region" description="Helical" evidence="7">
    <location>
        <begin position="171"/>
        <end position="195"/>
    </location>
</feature>
<dbReference type="GO" id="GO:0005886">
    <property type="term" value="C:plasma membrane"/>
    <property type="evidence" value="ECO:0007669"/>
    <property type="project" value="UniProtKB-SubCell"/>
</dbReference>
<evidence type="ECO:0000256" key="3">
    <source>
        <dbReference type="ARBA" id="ARBA00022692"/>
    </source>
</evidence>
<feature type="transmembrane region" description="Helical" evidence="7">
    <location>
        <begin position="396"/>
        <end position="419"/>
    </location>
</feature>
<dbReference type="GO" id="GO:0015385">
    <property type="term" value="F:sodium:proton antiporter activity"/>
    <property type="evidence" value="ECO:0007669"/>
    <property type="project" value="UniProtKB-UniRule"/>
</dbReference>